<organism evidence="4 7">
    <name type="scientific">Saccharopolyspora kobensis</name>
    <dbReference type="NCBI Taxonomy" id="146035"/>
    <lineage>
        <taxon>Bacteria</taxon>
        <taxon>Bacillati</taxon>
        <taxon>Actinomycetota</taxon>
        <taxon>Actinomycetes</taxon>
        <taxon>Pseudonocardiales</taxon>
        <taxon>Pseudonocardiaceae</taxon>
        <taxon>Saccharopolyspora</taxon>
    </lineage>
</organism>
<reference evidence="4" key="1">
    <citation type="submission" date="2016-10" db="EMBL/GenBank/DDBJ databases">
        <authorList>
            <person name="de Groot N.N."/>
        </authorList>
    </citation>
    <scope>NUCLEOTIDE SEQUENCE [LARGE SCALE GENOMIC DNA]</scope>
    <source>
        <strain evidence="4">ATCC 20501</strain>
    </source>
</reference>
<reference evidence="6 7" key="2">
    <citation type="submission" date="2016-10" db="EMBL/GenBank/DDBJ databases">
        <authorList>
            <person name="Varghese N."/>
            <person name="Submissions S."/>
        </authorList>
    </citation>
    <scope>NUCLEOTIDE SEQUENCE [LARGE SCALE GENOMIC DNA]</scope>
    <source>
        <strain evidence="7">ATCC 20501</strain>
        <strain evidence="5 6">CGMCC 4.3529</strain>
    </source>
</reference>
<dbReference type="Pfam" id="PF08239">
    <property type="entry name" value="SH3_3"/>
    <property type="match status" value="1"/>
</dbReference>
<name>A0A1H6D6R6_9PSEU</name>
<feature type="chain" id="PRO_5038741023" evidence="2">
    <location>
        <begin position="18"/>
        <end position="118"/>
    </location>
</feature>
<evidence type="ECO:0000313" key="7">
    <source>
        <dbReference type="Proteomes" id="UP000236729"/>
    </source>
</evidence>
<feature type="domain" description="SH3b" evidence="3">
    <location>
        <begin position="54"/>
        <end position="118"/>
    </location>
</feature>
<evidence type="ECO:0000259" key="3">
    <source>
        <dbReference type="Pfam" id="PF08239"/>
    </source>
</evidence>
<accession>A0A1H6D6R6</accession>
<feature type="signal peptide" evidence="2">
    <location>
        <begin position="1"/>
        <end position="17"/>
    </location>
</feature>
<dbReference type="Proteomes" id="UP000199690">
    <property type="component" value="Unassembled WGS sequence"/>
</dbReference>
<dbReference type="EMBL" id="FNVB01000005">
    <property type="protein sequence ID" value="SEG80648.1"/>
    <property type="molecule type" value="Genomic_DNA"/>
</dbReference>
<keyword evidence="6" id="KW-1185">Reference proteome</keyword>
<dbReference type="InterPro" id="IPR003646">
    <property type="entry name" value="SH3-like_bac-type"/>
</dbReference>
<dbReference type="AlphaFoldDB" id="A0A1H6D6R6"/>
<gene>
    <name evidence="4" type="ORF">SAMN02982929_04030</name>
    <name evidence="5" type="ORF">SAMN05216506_102625</name>
</gene>
<accession>A0A1I1PYQ8</accession>
<protein>
    <submittedName>
        <fullName evidence="4">SH3 domain-containing protein</fullName>
    </submittedName>
</protein>
<dbReference type="Gene3D" id="2.30.30.40">
    <property type="entry name" value="SH3 Domains"/>
    <property type="match status" value="1"/>
</dbReference>
<evidence type="ECO:0000313" key="4">
    <source>
        <dbReference type="EMBL" id="SEG80648.1"/>
    </source>
</evidence>
<dbReference type="Proteomes" id="UP000236729">
    <property type="component" value="Unassembled WGS sequence"/>
</dbReference>
<evidence type="ECO:0000313" key="6">
    <source>
        <dbReference type="Proteomes" id="UP000199690"/>
    </source>
</evidence>
<evidence type="ECO:0000256" key="1">
    <source>
        <dbReference type="SAM" id="MobiDB-lite"/>
    </source>
</evidence>
<evidence type="ECO:0000313" key="5">
    <source>
        <dbReference type="EMBL" id="SFD12748.1"/>
    </source>
</evidence>
<dbReference type="RefSeq" id="WP_093349897.1">
    <property type="nucleotide sequence ID" value="NZ_FNVB01000005.1"/>
</dbReference>
<proteinExistence type="predicted"/>
<sequence>MRTAIRNALLSAFVAAAIPLSGLGAQLGTIAAGIRDALAKTADQTRVSDFAEPGVRIRSAPGTSSDARGSGSPGDRASILRSVPGEAIRCADGSNNSEWFEIKNRRTSITGFVSACYL</sequence>
<keyword evidence="2" id="KW-0732">Signal</keyword>
<feature type="region of interest" description="Disordered" evidence="1">
    <location>
        <begin position="50"/>
        <end position="79"/>
    </location>
</feature>
<evidence type="ECO:0000256" key="2">
    <source>
        <dbReference type="SAM" id="SignalP"/>
    </source>
</evidence>
<dbReference type="EMBL" id="FOME01000002">
    <property type="protein sequence ID" value="SFD12748.1"/>
    <property type="molecule type" value="Genomic_DNA"/>
</dbReference>